<dbReference type="RefSeq" id="WP_155302466.1">
    <property type="nucleotide sequence ID" value="NZ_AP021875.1"/>
</dbReference>
<gene>
    <name evidence="1" type="ORF">DSCW_07680</name>
</gene>
<keyword evidence="2" id="KW-1185">Reference proteome</keyword>
<reference evidence="1 2" key="1">
    <citation type="submission" date="2019-11" db="EMBL/GenBank/DDBJ databases">
        <title>Comparative genomics of hydrocarbon-degrading Desulfosarcina strains.</title>
        <authorList>
            <person name="Watanabe M."/>
            <person name="Kojima H."/>
            <person name="Fukui M."/>
        </authorList>
    </citation>
    <scope>NUCLEOTIDE SEQUENCE [LARGE SCALE GENOMIC DNA]</scope>
    <source>
        <strain evidence="1 2">PP31</strain>
    </source>
</reference>
<dbReference type="Proteomes" id="UP000427769">
    <property type="component" value="Chromosome"/>
</dbReference>
<evidence type="ECO:0000313" key="2">
    <source>
        <dbReference type="Proteomes" id="UP000427769"/>
    </source>
</evidence>
<sequence>MEKRPRHIIRHEVVNSLANTLTGGFLEDPEYFESGLKSIQEIYQLAPEQLRGMTVAQYFLECFENDIGRYPPESQQVKKISRAMEMISFLREQSANDDTGQADQIIISTIRMMINLSNLDFWKLINDGIKSRIKSKVGGAKGSKSAPAIVIAIQQVLPKLKRLVANAAWDHIDKNCSPENPLTVIDECGQEHEIYIDGDSICQTNPYKPIKKSTFPKYFKKAKENIAITK</sequence>
<name>A0A5K7Z1I1_9BACT</name>
<dbReference type="AlphaFoldDB" id="A0A5K7Z1I1"/>
<accession>A0A5K7Z1I1</accession>
<dbReference type="EMBL" id="AP021875">
    <property type="protein sequence ID" value="BBO73351.1"/>
    <property type="molecule type" value="Genomic_DNA"/>
</dbReference>
<proteinExistence type="predicted"/>
<protein>
    <submittedName>
        <fullName evidence="1">Uncharacterized protein</fullName>
    </submittedName>
</protein>
<organism evidence="1 2">
    <name type="scientific">Desulfosarcina widdelii</name>
    <dbReference type="NCBI Taxonomy" id="947919"/>
    <lineage>
        <taxon>Bacteria</taxon>
        <taxon>Pseudomonadati</taxon>
        <taxon>Thermodesulfobacteriota</taxon>
        <taxon>Desulfobacteria</taxon>
        <taxon>Desulfobacterales</taxon>
        <taxon>Desulfosarcinaceae</taxon>
        <taxon>Desulfosarcina</taxon>
    </lineage>
</organism>
<dbReference type="KEGG" id="dwd:DSCW_07680"/>
<evidence type="ECO:0000313" key="1">
    <source>
        <dbReference type="EMBL" id="BBO73351.1"/>
    </source>
</evidence>